<evidence type="ECO:0000313" key="1">
    <source>
        <dbReference type="EMBL" id="OBT99881.1"/>
    </source>
</evidence>
<gene>
    <name evidence="1" type="ORF">VE01_02196</name>
</gene>
<name>A0A1B8GVM0_9PEZI</name>
<dbReference type="AlphaFoldDB" id="A0A1B8GVM0"/>
<sequence length="51" mass="6083">MSLEWPRTEPYGRRFVADGWNIPHQCKSWDAIMEYMDHAHYNGSQRSDIAK</sequence>
<dbReference type="Proteomes" id="UP000091956">
    <property type="component" value="Unassembled WGS sequence"/>
</dbReference>
<proteinExistence type="predicted"/>
<reference evidence="2" key="2">
    <citation type="journal article" date="2018" name="Nat. Commun.">
        <title>Extreme sensitivity to ultraviolet light in the fungal pathogen causing white-nose syndrome of bats.</title>
        <authorList>
            <person name="Palmer J.M."/>
            <person name="Drees K.P."/>
            <person name="Foster J.T."/>
            <person name="Lindner D.L."/>
        </authorList>
    </citation>
    <scope>NUCLEOTIDE SEQUENCE [LARGE SCALE GENOMIC DNA]</scope>
    <source>
        <strain evidence="2">UAMH 10579</strain>
    </source>
</reference>
<reference evidence="1 2" key="1">
    <citation type="submission" date="2016-03" db="EMBL/GenBank/DDBJ databases">
        <title>Comparative genomics of Pseudogymnoascus destructans, the fungus causing white-nose syndrome of bats.</title>
        <authorList>
            <person name="Palmer J.M."/>
            <person name="Drees K.P."/>
            <person name="Foster J.T."/>
            <person name="Lindner D.L."/>
        </authorList>
    </citation>
    <scope>NUCLEOTIDE SEQUENCE [LARGE SCALE GENOMIC DNA]</scope>
    <source>
        <strain evidence="1 2">UAMH 10579</strain>
    </source>
</reference>
<dbReference type="OrthoDB" id="3687641at2759"/>
<accession>A0A1B8GVM0</accession>
<dbReference type="STRING" id="342668.A0A1B8GVM0"/>
<dbReference type="GeneID" id="28835582"/>
<protein>
    <submittedName>
        <fullName evidence="1">Uncharacterized protein</fullName>
    </submittedName>
</protein>
<organism evidence="1 2">
    <name type="scientific">Pseudogymnoascus verrucosus</name>
    <dbReference type="NCBI Taxonomy" id="342668"/>
    <lineage>
        <taxon>Eukaryota</taxon>
        <taxon>Fungi</taxon>
        <taxon>Dikarya</taxon>
        <taxon>Ascomycota</taxon>
        <taxon>Pezizomycotina</taxon>
        <taxon>Leotiomycetes</taxon>
        <taxon>Thelebolales</taxon>
        <taxon>Thelebolaceae</taxon>
        <taxon>Pseudogymnoascus</taxon>
    </lineage>
</organism>
<dbReference type="EMBL" id="KV460211">
    <property type="protein sequence ID" value="OBT99881.1"/>
    <property type="molecule type" value="Genomic_DNA"/>
</dbReference>
<evidence type="ECO:0000313" key="2">
    <source>
        <dbReference type="Proteomes" id="UP000091956"/>
    </source>
</evidence>
<keyword evidence="2" id="KW-1185">Reference proteome</keyword>
<dbReference type="RefSeq" id="XP_018133614.1">
    <property type="nucleotide sequence ID" value="XM_018271707.1"/>
</dbReference>